<dbReference type="FunFam" id="3.30.200.20:FF:000745">
    <property type="entry name" value="Phytosulfokine receptor 2"/>
    <property type="match status" value="1"/>
</dbReference>
<keyword evidence="4 7" id="KW-0547">Nucleotide-binding</keyword>
<dbReference type="Pfam" id="PF07714">
    <property type="entry name" value="PK_Tyr_Ser-Thr"/>
    <property type="match status" value="1"/>
</dbReference>
<evidence type="ECO:0000256" key="5">
    <source>
        <dbReference type="ARBA" id="ARBA00022777"/>
    </source>
</evidence>
<keyword evidence="5" id="KW-0418">Kinase</keyword>
<dbReference type="PANTHER" id="PTHR48006">
    <property type="entry name" value="LEUCINE-RICH REPEAT-CONTAINING PROTEIN DDB_G0281931-RELATED"/>
    <property type="match status" value="1"/>
</dbReference>
<evidence type="ECO:0000256" key="4">
    <source>
        <dbReference type="ARBA" id="ARBA00022741"/>
    </source>
</evidence>
<evidence type="ECO:0000256" key="3">
    <source>
        <dbReference type="ARBA" id="ARBA00022679"/>
    </source>
</evidence>
<evidence type="ECO:0000313" key="12">
    <source>
        <dbReference type="Proteomes" id="UP000583929"/>
    </source>
</evidence>
<dbReference type="InterPro" id="IPR017441">
    <property type="entry name" value="Protein_kinase_ATP_BS"/>
</dbReference>
<keyword evidence="3" id="KW-0808">Transferase</keyword>
<keyword evidence="9" id="KW-1133">Transmembrane helix</keyword>
<dbReference type="SMART" id="SM00220">
    <property type="entry name" value="S_TKc"/>
    <property type="match status" value="1"/>
</dbReference>
<dbReference type="CDD" id="cd14066">
    <property type="entry name" value="STKc_IRAK"/>
    <property type="match status" value="1"/>
</dbReference>
<feature type="domain" description="Protein kinase" evidence="10">
    <location>
        <begin position="85"/>
        <end position="364"/>
    </location>
</feature>
<dbReference type="InterPro" id="IPR011009">
    <property type="entry name" value="Kinase-like_dom_sf"/>
</dbReference>
<evidence type="ECO:0000256" key="7">
    <source>
        <dbReference type="PROSITE-ProRule" id="PRU10141"/>
    </source>
</evidence>
<dbReference type="Proteomes" id="UP000583929">
    <property type="component" value="Unassembled WGS sequence"/>
</dbReference>
<dbReference type="Gene3D" id="3.30.200.20">
    <property type="entry name" value="Phosphorylase Kinase, domain 1"/>
    <property type="match status" value="1"/>
</dbReference>
<comment type="subcellular location">
    <subcellularLocation>
        <location evidence="1">Membrane</location>
        <topology evidence="1">Single-pass type I membrane protein</topology>
    </subcellularLocation>
</comment>
<dbReference type="InterPro" id="IPR001245">
    <property type="entry name" value="Ser-Thr/Tyr_kinase_cat_dom"/>
</dbReference>
<gene>
    <name evidence="11" type="ORF">G4B88_014969</name>
</gene>
<dbReference type="FunFam" id="1.10.510.10:FF:001077">
    <property type="entry name" value="Phytosulfokine receptor 2"/>
    <property type="match status" value="1"/>
</dbReference>
<dbReference type="GO" id="GO:0004674">
    <property type="term" value="F:protein serine/threonine kinase activity"/>
    <property type="evidence" value="ECO:0007669"/>
    <property type="project" value="UniProtKB-KW"/>
</dbReference>
<feature type="binding site" evidence="7">
    <location>
        <position position="114"/>
    </location>
    <ligand>
        <name>ATP</name>
        <dbReference type="ChEBI" id="CHEBI:30616"/>
    </ligand>
</feature>
<evidence type="ECO:0000259" key="10">
    <source>
        <dbReference type="PROSITE" id="PS50011"/>
    </source>
</evidence>
<dbReference type="InterPro" id="IPR000719">
    <property type="entry name" value="Prot_kinase_dom"/>
</dbReference>
<evidence type="ECO:0000256" key="6">
    <source>
        <dbReference type="ARBA" id="ARBA00022840"/>
    </source>
</evidence>
<dbReference type="InterPro" id="IPR008271">
    <property type="entry name" value="Ser/Thr_kinase_AS"/>
</dbReference>
<evidence type="ECO:0000313" key="11">
    <source>
        <dbReference type="EMBL" id="KAF4364012.1"/>
    </source>
</evidence>
<keyword evidence="6 7" id="KW-0067">ATP-binding</keyword>
<dbReference type="AlphaFoldDB" id="A0A7J6F024"/>
<keyword evidence="2 8" id="KW-0723">Serine/threonine-protein kinase</keyword>
<dbReference type="PROSITE" id="PS00107">
    <property type="entry name" value="PROTEIN_KINASE_ATP"/>
    <property type="match status" value="1"/>
</dbReference>
<organism evidence="11 12">
    <name type="scientific">Cannabis sativa</name>
    <name type="common">Hemp</name>
    <name type="synonym">Marijuana</name>
    <dbReference type="NCBI Taxonomy" id="3483"/>
    <lineage>
        <taxon>Eukaryota</taxon>
        <taxon>Viridiplantae</taxon>
        <taxon>Streptophyta</taxon>
        <taxon>Embryophyta</taxon>
        <taxon>Tracheophyta</taxon>
        <taxon>Spermatophyta</taxon>
        <taxon>Magnoliopsida</taxon>
        <taxon>eudicotyledons</taxon>
        <taxon>Gunneridae</taxon>
        <taxon>Pentapetalae</taxon>
        <taxon>rosids</taxon>
        <taxon>fabids</taxon>
        <taxon>Rosales</taxon>
        <taxon>Cannabaceae</taxon>
        <taxon>Cannabis</taxon>
    </lineage>
</organism>
<reference evidence="11 12" key="1">
    <citation type="journal article" date="2020" name="bioRxiv">
        <title>Sequence and annotation of 42 cannabis genomes reveals extensive copy number variation in cannabinoid synthesis and pathogen resistance genes.</title>
        <authorList>
            <person name="Mckernan K.J."/>
            <person name="Helbert Y."/>
            <person name="Kane L.T."/>
            <person name="Ebling H."/>
            <person name="Zhang L."/>
            <person name="Liu B."/>
            <person name="Eaton Z."/>
            <person name="Mclaughlin S."/>
            <person name="Kingan S."/>
            <person name="Baybayan P."/>
            <person name="Concepcion G."/>
            <person name="Jordan M."/>
            <person name="Riva A."/>
            <person name="Barbazuk W."/>
            <person name="Harkins T."/>
        </authorList>
    </citation>
    <scope>NUCLEOTIDE SEQUENCE [LARGE SCALE GENOMIC DNA]</scope>
    <source>
        <strain evidence="12">cv. Jamaican Lion 4</strain>
        <tissue evidence="11">Leaf</tissue>
    </source>
</reference>
<dbReference type="InterPro" id="IPR051824">
    <property type="entry name" value="LRR_Rcpt-Like_S/T_Kinase"/>
</dbReference>
<dbReference type="EMBL" id="JAATIQ010000289">
    <property type="protein sequence ID" value="KAF4364012.1"/>
    <property type="molecule type" value="Genomic_DNA"/>
</dbReference>
<accession>A0A7J6F024</accession>
<evidence type="ECO:0000256" key="9">
    <source>
        <dbReference type="SAM" id="Phobius"/>
    </source>
</evidence>
<comment type="caution">
    <text evidence="11">The sequence shown here is derived from an EMBL/GenBank/DDBJ whole genome shotgun (WGS) entry which is preliminary data.</text>
</comment>
<dbReference type="Gene3D" id="1.10.510.10">
    <property type="entry name" value="Transferase(Phosphotransferase) domain 1"/>
    <property type="match status" value="1"/>
</dbReference>
<dbReference type="PROSITE" id="PS50011">
    <property type="entry name" value="PROTEIN_KINASE_DOM"/>
    <property type="match status" value="1"/>
</dbReference>
<proteinExistence type="inferred from homology"/>
<dbReference type="GO" id="GO:0016020">
    <property type="term" value="C:membrane"/>
    <property type="evidence" value="ECO:0007669"/>
    <property type="project" value="UniProtKB-SubCell"/>
</dbReference>
<dbReference type="GO" id="GO:0005524">
    <property type="term" value="F:ATP binding"/>
    <property type="evidence" value="ECO:0007669"/>
    <property type="project" value="UniProtKB-UniRule"/>
</dbReference>
<protein>
    <recommendedName>
        <fullName evidence="10">Protein kinase domain-containing protein</fullName>
    </recommendedName>
</protein>
<evidence type="ECO:0000256" key="2">
    <source>
        <dbReference type="ARBA" id="ARBA00022527"/>
    </source>
</evidence>
<comment type="similarity">
    <text evidence="8">Belongs to the protein kinase superfamily.</text>
</comment>
<dbReference type="PROSITE" id="PS00108">
    <property type="entry name" value="PROTEIN_KINASE_ST"/>
    <property type="match status" value="1"/>
</dbReference>
<dbReference type="PANTHER" id="PTHR48006:SF47">
    <property type="entry name" value="PHYTOSULFOKINE RECEPTOR 2-LIKE"/>
    <property type="match status" value="1"/>
</dbReference>
<feature type="transmembrane region" description="Helical" evidence="9">
    <location>
        <begin position="6"/>
        <end position="30"/>
    </location>
</feature>
<keyword evidence="9" id="KW-0812">Transmembrane</keyword>
<dbReference type="SUPFAM" id="SSF56112">
    <property type="entry name" value="Protein kinase-like (PK-like)"/>
    <property type="match status" value="1"/>
</dbReference>
<dbReference type="PIRSF" id="PIRSF000654">
    <property type="entry name" value="Integrin-linked_kinase"/>
    <property type="match status" value="1"/>
</dbReference>
<name>A0A7J6F024_CANSA</name>
<evidence type="ECO:0000256" key="1">
    <source>
        <dbReference type="ARBA" id="ARBA00004479"/>
    </source>
</evidence>
<keyword evidence="9" id="KW-0472">Membrane</keyword>
<evidence type="ECO:0000256" key="8">
    <source>
        <dbReference type="RuleBase" id="RU000304"/>
    </source>
</evidence>
<sequence length="367" mass="40776">MAIDSTFQAVLAAMGSFLMITLILAAIIIICQSRKAKHSPDRNRHRSITASSRLTSIAAGVDESASFDPSLQVSMAEIVVATKNFSTDLIVGDGSFGLVYKAKLNNGLTVAIKKLDPDAFQGFREFRAEMETLGQLRHRNLVKILGYCISGPDRILIYEFIERGNLDIWLHDSSSSTEQTLSLPLSWATRKKIVKGVANGLDYLHGLEKPIIHRDIKASNVLLDSEFEARIADFGLARTIDSSHSHVSTQVAGTMGYMPPEYKAGFTLATVKADVYSFGTLMLESAMGKRPNLPMAFDGVEMGFVEWARKMVAQNREMEMVDVNISREGLVECDVKEYFRIACLCTHEYPRERPAMKDVVHLLMQIC</sequence>
<keyword evidence="12" id="KW-1185">Reference proteome</keyword>